<dbReference type="PANTHER" id="PTHR30007">
    <property type="entry name" value="PHP DOMAIN PROTEIN"/>
    <property type="match status" value="1"/>
</dbReference>
<feature type="domain" description="Insertion element IS402-like" evidence="2">
    <location>
        <begin position="43"/>
        <end position="120"/>
    </location>
</feature>
<dbReference type="NCBIfam" id="NF033580">
    <property type="entry name" value="transpos_IS5_3"/>
    <property type="match status" value="1"/>
</dbReference>
<dbReference type="AlphaFoldDB" id="A0A918GHU3"/>
<dbReference type="GO" id="GO:0004803">
    <property type="term" value="F:transposase activity"/>
    <property type="evidence" value="ECO:0007669"/>
    <property type="project" value="InterPro"/>
</dbReference>
<dbReference type="Pfam" id="PF13340">
    <property type="entry name" value="DUF4096"/>
    <property type="match status" value="1"/>
</dbReference>
<reference evidence="3" key="2">
    <citation type="submission" date="2020-09" db="EMBL/GenBank/DDBJ databases">
        <authorList>
            <person name="Sun Q."/>
            <person name="Ohkuma M."/>
        </authorList>
    </citation>
    <scope>NUCLEOTIDE SEQUENCE</scope>
    <source>
        <strain evidence="3">JCM 4386</strain>
    </source>
</reference>
<dbReference type="GO" id="GO:0003677">
    <property type="term" value="F:DNA binding"/>
    <property type="evidence" value="ECO:0007669"/>
    <property type="project" value="InterPro"/>
</dbReference>
<dbReference type="GO" id="GO:0006313">
    <property type="term" value="P:DNA transposition"/>
    <property type="evidence" value="ECO:0007669"/>
    <property type="project" value="InterPro"/>
</dbReference>
<dbReference type="Proteomes" id="UP000606194">
    <property type="component" value="Unassembled WGS sequence"/>
</dbReference>
<protein>
    <submittedName>
        <fullName evidence="3">Transposase</fullName>
    </submittedName>
</protein>
<evidence type="ECO:0000259" key="2">
    <source>
        <dbReference type="Pfam" id="PF13340"/>
    </source>
</evidence>
<organism evidence="3 4">
    <name type="scientific">Streptomyces humidus</name>
    <dbReference type="NCBI Taxonomy" id="52259"/>
    <lineage>
        <taxon>Bacteria</taxon>
        <taxon>Bacillati</taxon>
        <taxon>Actinomycetota</taxon>
        <taxon>Actinomycetes</taxon>
        <taxon>Kitasatosporales</taxon>
        <taxon>Streptomycetaceae</taxon>
        <taxon>Streptomyces</taxon>
    </lineage>
</organism>
<dbReference type="InterPro" id="IPR002559">
    <property type="entry name" value="Transposase_11"/>
</dbReference>
<reference evidence="3" key="1">
    <citation type="journal article" date="2014" name="Int. J. Syst. Evol. Microbiol.">
        <title>Complete genome sequence of Corynebacterium casei LMG S-19264T (=DSM 44701T), isolated from a smear-ripened cheese.</title>
        <authorList>
            <consortium name="US DOE Joint Genome Institute (JGI-PGF)"/>
            <person name="Walter F."/>
            <person name="Albersmeier A."/>
            <person name="Kalinowski J."/>
            <person name="Ruckert C."/>
        </authorList>
    </citation>
    <scope>NUCLEOTIDE SEQUENCE</scope>
    <source>
        <strain evidence="3">JCM 4386</strain>
    </source>
</reference>
<proteinExistence type="predicted"/>
<evidence type="ECO:0000313" key="4">
    <source>
        <dbReference type="Proteomes" id="UP000606194"/>
    </source>
</evidence>
<evidence type="ECO:0000259" key="1">
    <source>
        <dbReference type="Pfam" id="PF01609"/>
    </source>
</evidence>
<dbReference type="Pfam" id="PF01609">
    <property type="entry name" value="DDE_Tnp_1"/>
    <property type="match status" value="1"/>
</dbReference>
<dbReference type="PANTHER" id="PTHR30007:SF0">
    <property type="entry name" value="TRANSPOSASE"/>
    <property type="match status" value="1"/>
</dbReference>
<keyword evidence="4" id="KW-1185">Reference proteome</keyword>
<evidence type="ECO:0000313" key="3">
    <source>
        <dbReference type="EMBL" id="GGS33658.1"/>
    </source>
</evidence>
<accession>A0A918GHU3</accession>
<dbReference type="InterPro" id="IPR025161">
    <property type="entry name" value="IS402-like_dom"/>
</dbReference>
<gene>
    <name evidence="3" type="ORF">GCM10010269_83810</name>
</gene>
<sequence>MSQSVALASVESNAPSPACDCLAHRFGNAADGPDRVRCYGSDLTEAEWQVLRPLLPVPAWLQGRGGRPEGYCHRVMLDAVRYVVDNGVKWVNLPCDFPPYRRVHAFARRWQVTGLLAELHDRLRDKVRQKDGRDVDPTAAVVDSQSVRAAANIPRFTSGWDGGKRVGGRKRHLVVDCLGLVLAVAVTAANVQDRDAAVPLLERLRRLYFSVRLVWADGGYAGRLVDWAAENLHLTLEIVKRSDDTTGFVVLPRRWVVERTLSWLMRSRRLVRDYETLPAMHEAMVLWSMTMLMSSRLAGRRPGAFSRPSSRAE</sequence>
<comment type="caution">
    <text evidence="3">The sequence shown here is derived from an EMBL/GenBank/DDBJ whole genome shotgun (WGS) entry which is preliminary data.</text>
</comment>
<feature type="domain" description="Transposase IS4-like" evidence="1">
    <location>
        <begin position="137"/>
        <end position="291"/>
    </location>
</feature>
<name>A0A918GHU3_9ACTN</name>
<dbReference type="EMBL" id="BMTL01000125">
    <property type="protein sequence ID" value="GGS33658.1"/>
    <property type="molecule type" value="Genomic_DNA"/>
</dbReference>
<dbReference type="RefSeq" id="WP_229878826.1">
    <property type="nucleotide sequence ID" value="NZ_BMTL01000125.1"/>
</dbReference>